<accession>A0A2R4VQX3</accession>
<dbReference type="Gene3D" id="6.10.340.10">
    <property type="match status" value="1"/>
</dbReference>
<dbReference type="PANTHER" id="PTHR32089:SF112">
    <property type="entry name" value="LYSOZYME-LIKE PROTEIN-RELATED"/>
    <property type="match status" value="1"/>
</dbReference>
<evidence type="ECO:0000256" key="2">
    <source>
        <dbReference type="ARBA" id="ARBA00022519"/>
    </source>
</evidence>
<keyword evidence="10" id="KW-0614">Plasmid</keyword>
<sequence length="530" mass="55784">MALHRWFSDRKLVHKLLIPAVLLLAVMGSVVWTARSALIDLTASTSRVTDVVAGRLSAALAIQSAMSDAMDAESNALVAGTRERIDAAFATYKDNIGKALTAIDRLAAAYDAPADRETIAGIKSIVGEYERVSQKAVDLARAYDTDSAIRVSIDVGRPVRQKLTMALSERVEHSLEETKRAEERAMALSASVMARLYTVTGVGLLIAFGLFGSIIVVFVVRPLHRLVADMTAIADGKLAVDIQGAGRKDEVGLLARALQVFKSNGLAMRSLQEEREAQKLQAERDRQAAMRALADRFDADVQDMVQAVASAARHLRGNAETMTAIASQTTEQASTVAAATAQSSANVATVAAASEQLGGSIGEIGRQVNAAAAIARNAVEEGERTNALVARLVQAAQKIGDVVSLIQNIASQTNLEEIGSQIAEIQTVTDGTVTAIQTIGRTIDDVDSIAGAIAAAVEQQTAATQEIGRNIQQAALGTQLVTGNIAEVSSSAGQVGQAATEVLGAADSLSHDSDRLRERIQAFIAEVRAA</sequence>
<dbReference type="SMART" id="SM00283">
    <property type="entry name" value="MA"/>
    <property type="match status" value="1"/>
</dbReference>
<dbReference type="GO" id="GO:0005886">
    <property type="term" value="C:plasma membrane"/>
    <property type="evidence" value="ECO:0007669"/>
    <property type="project" value="UniProtKB-SubCell"/>
</dbReference>
<dbReference type="EMBL" id="CP028902">
    <property type="protein sequence ID" value="AWB06830.1"/>
    <property type="molecule type" value="Genomic_DNA"/>
</dbReference>
<keyword evidence="6" id="KW-0812">Transmembrane</keyword>
<gene>
    <name evidence="10" type="ORF">A6A40_17415</name>
</gene>
<dbReference type="Pfam" id="PF00672">
    <property type="entry name" value="HAMP"/>
    <property type="match status" value="1"/>
</dbReference>
<dbReference type="Gene3D" id="1.10.287.950">
    <property type="entry name" value="Methyl-accepting chemotaxis protein"/>
    <property type="match status" value="2"/>
</dbReference>
<dbReference type="InterPro" id="IPR004089">
    <property type="entry name" value="MCPsignal_dom"/>
</dbReference>
<feature type="domain" description="HAMP" evidence="9">
    <location>
        <begin position="217"/>
        <end position="270"/>
    </location>
</feature>
<evidence type="ECO:0000259" key="8">
    <source>
        <dbReference type="PROSITE" id="PS50192"/>
    </source>
</evidence>
<dbReference type="SMART" id="SM00304">
    <property type="entry name" value="HAMP"/>
    <property type="match status" value="1"/>
</dbReference>
<dbReference type="PROSITE" id="PS50885">
    <property type="entry name" value="HAMP"/>
    <property type="match status" value="1"/>
</dbReference>
<keyword evidence="2" id="KW-0997">Cell inner membrane</keyword>
<dbReference type="GO" id="GO:0007165">
    <property type="term" value="P:signal transduction"/>
    <property type="evidence" value="ECO:0007669"/>
    <property type="project" value="UniProtKB-KW"/>
</dbReference>
<dbReference type="Proteomes" id="UP000077405">
    <property type="component" value="Plasmid pYZ1"/>
</dbReference>
<evidence type="ECO:0000256" key="5">
    <source>
        <dbReference type="PROSITE-ProRule" id="PRU00284"/>
    </source>
</evidence>
<protein>
    <submittedName>
        <fullName evidence="10">Methyl-accepting chemotaxis protein</fullName>
    </submittedName>
</protein>
<comment type="similarity">
    <text evidence="4">Belongs to the methyl-accepting chemotaxis (MCP) protein family.</text>
</comment>
<dbReference type="InterPro" id="IPR003660">
    <property type="entry name" value="HAMP_dom"/>
</dbReference>
<feature type="domain" description="Methyl-accepting transducer" evidence="7">
    <location>
        <begin position="311"/>
        <end position="530"/>
    </location>
</feature>
<keyword evidence="3 5" id="KW-0807">Transducer</keyword>
<dbReference type="OrthoDB" id="7345856at2"/>
<evidence type="ECO:0000313" key="10">
    <source>
        <dbReference type="EMBL" id="AWB06830.1"/>
    </source>
</evidence>
<feature type="domain" description="T-SNARE coiled-coil homology" evidence="8">
    <location>
        <begin position="426"/>
        <end position="488"/>
    </location>
</feature>
<evidence type="ECO:0000259" key="9">
    <source>
        <dbReference type="PROSITE" id="PS50885"/>
    </source>
</evidence>
<evidence type="ECO:0000256" key="3">
    <source>
        <dbReference type="ARBA" id="ARBA00023224"/>
    </source>
</evidence>
<evidence type="ECO:0000256" key="1">
    <source>
        <dbReference type="ARBA" id="ARBA00004429"/>
    </source>
</evidence>
<keyword evidence="6" id="KW-0472">Membrane</keyword>
<comment type="subcellular location">
    <subcellularLocation>
        <location evidence="1">Cell inner membrane</location>
        <topology evidence="1">Multi-pass membrane protein</topology>
    </subcellularLocation>
</comment>
<evidence type="ECO:0000313" key="11">
    <source>
        <dbReference type="Proteomes" id="UP000077405"/>
    </source>
</evidence>
<reference evidence="10 11" key="1">
    <citation type="submission" date="2018-04" db="EMBL/GenBank/DDBJ databases">
        <title>Complete genome sequence of the nitrogen-fixing bacterium Azospirillum humicireducens type strain SgZ-5.</title>
        <authorList>
            <person name="Yu Z."/>
        </authorList>
    </citation>
    <scope>NUCLEOTIDE SEQUENCE [LARGE SCALE GENOMIC DNA]</scope>
    <source>
        <strain evidence="10 11">SgZ-5</strain>
        <plasmid evidence="10 11">pYZ1</plasmid>
    </source>
</reference>
<dbReference type="AlphaFoldDB" id="A0A2R4VQX3"/>
<keyword evidence="11" id="KW-1185">Reference proteome</keyword>
<dbReference type="InterPro" id="IPR000727">
    <property type="entry name" value="T_SNARE_dom"/>
</dbReference>
<evidence type="ECO:0000256" key="6">
    <source>
        <dbReference type="SAM" id="Phobius"/>
    </source>
</evidence>
<dbReference type="PROSITE" id="PS50111">
    <property type="entry name" value="CHEMOTAXIS_TRANSDUC_2"/>
    <property type="match status" value="1"/>
</dbReference>
<geneLocation type="plasmid" evidence="10 11">
    <name>pYZ1</name>
</geneLocation>
<keyword evidence="2" id="KW-1003">Cell membrane</keyword>
<keyword evidence="6" id="KW-1133">Transmembrane helix</keyword>
<name>A0A2R4VQX3_9PROT</name>
<evidence type="ECO:0000259" key="7">
    <source>
        <dbReference type="PROSITE" id="PS50111"/>
    </source>
</evidence>
<dbReference type="PROSITE" id="PS50192">
    <property type="entry name" value="T_SNARE"/>
    <property type="match status" value="1"/>
</dbReference>
<dbReference type="KEGG" id="ahu:A6A40_17415"/>
<evidence type="ECO:0000256" key="4">
    <source>
        <dbReference type="ARBA" id="ARBA00029447"/>
    </source>
</evidence>
<dbReference type="CDD" id="cd06225">
    <property type="entry name" value="HAMP"/>
    <property type="match status" value="1"/>
</dbReference>
<dbReference type="PANTHER" id="PTHR32089">
    <property type="entry name" value="METHYL-ACCEPTING CHEMOTAXIS PROTEIN MCPB"/>
    <property type="match status" value="1"/>
</dbReference>
<proteinExistence type="inferred from homology"/>
<feature type="transmembrane region" description="Helical" evidence="6">
    <location>
        <begin position="196"/>
        <end position="220"/>
    </location>
</feature>
<dbReference type="SUPFAM" id="SSF58104">
    <property type="entry name" value="Methyl-accepting chemotaxis protein (MCP) signaling domain"/>
    <property type="match status" value="1"/>
</dbReference>
<organism evidence="10 11">
    <name type="scientific">Azospirillum humicireducens</name>
    <dbReference type="NCBI Taxonomy" id="1226968"/>
    <lineage>
        <taxon>Bacteria</taxon>
        <taxon>Pseudomonadati</taxon>
        <taxon>Pseudomonadota</taxon>
        <taxon>Alphaproteobacteria</taxon>
        <taxon>Rhodospirillales</taxon>
        <taxon>Azospirillaceae</taxon>
        <taxon>Azospirillum</taxon>
    </lineage>
</organism>